<dbReference type="Pfam" id="PF13520">
    <property type="entry name" value="AA_permease_2"/>
    <property type="match status" value="1"/>
</dbReference>
<dbReference type="PANTHER" id="PTHR42770:SF13">
    <property type="entry name" value="L-METHIONINE_BRANCHED-CHAIN AMINO ACID EXPORTER YJEH"/>
    <property type="match status" value="1"/>
</dbReference>
<evidence type="ECO:0000256" key="3">
    <source>
        <dbReference type="ARBA" id="ARBA00022692"/>
    </source>
</evidence>
<protein>
    <submittedName>
        <fullName evidence="7">Amino acid permease-associated region</fullName>
    </submittedName>
</protein>
<proteinExistence type="predicted"/>
<evidence type="ECO:0000256" key="4">
    <source>
        <dbReference type="ARBA" id="ARBA00022989"/>
    </source>
</evidence>
<dbReference type="Proteomes" id="UP000009073">
    <property type="component" value="Chromosome"/>
</dbReference>
<name>C4L9I3_TOLAT</name>
<keyword evidence="4 6" id="KW-1133">Transmembrane helix</keyword>
<dbReference type="PIRSF" id="PIRSF006060">
    <property type="entry name" value="AA_transporter"/>
    <property type="match status" value="1"/>
</dbReference>
<dbReference type="KEGG" id="tau:Tola_2339"/>
<organism evidence="7 8">
    <name type="scientific">Tolumonas auensis (strain DSM 9187 / NBRC 110442 / TA 4)</name>
    <dbReference type="NCBI Taxonomy" id="595494"/>
    <lineage>
        <taxon>Bacteria</taxon>
        <taxon>Pseudomonadati</taxon>
        <taxon>Pseudomonadota</taxon>
        <taxon>Gammaproteobacteria</taxon>
        <taxon>Aeromonadales</taxon>
        <taxon>Aeromonadaceae</taxon>
        <taxon>Tolumonas</taxon>
    </lineage>
</organism>
<keyword evidence="5 6" id="KW-0472">Membrane</keyword>
<evidence type="ECO:0000313" key="7">
    <source>
        <dbReference type="EMBL" id="ACQ93936.1"/>
    </source>
</evidence>
<feature type="transmembrane region" description="Helical" evidence="6">
    <location>
        <begin position="95"/>
        <end position="116"/>
    </location>
</feature>
<evidence type="ECO:0000256" key="2">
    <source>
        <dbReference type="ARBA" id="ARBA00022475"/>
    </source>
</evidence>
<evidence type="ECO:0000313" key="8">
    <source>
        <dbReference type="Proteomes" id="UP000009073"/>
    </source>
</evidence>
<sequence>MGSFPMAHLKQHIGLWQGTGLLVSTLLGSGVFIVPAMTASLAGSWSLLAWVLMGILILPIVFTFASLGKRYPDAGGTAFFVEQAFGERAADAISWLFLSVIMIGPPVVIVTATGYLCQTFGLPESQHGVWQFLLLGSMLGLNLLNMKTAAWIQSFISFGICSTLLLAVGLYLYGHPVSLPATDFSMTNLAQATGLIFWCFVGIEAIAHLSGEFHHPARDFPRVVMLGMVIALVLYLCLSTVLLSSGFYGNEAQNLTSIIQLMSSLTGQTGHLLIGLFGLMTCFIAVNLYITSFSRLFYSMAERGQIHAWAGKLNRYGAPTNGLLITCGLIAITLLLRMNVHLPLDGLIGYANGVFVLIYLSAALSGLKLLQGKERKQAIMATAVCVLVAASLALHTLYAAAVLGACLLHKRHPRSI</sequence>
<dbReference type="GO" id="GO:0022857">
    <property type="term" value="F:transmembrane transporter activity"/>
    <property type="evidence" value="ECO:0007669"/>
    <property type="project" value="InterPro"/>
</dbReference>
<dbReference type="InterPro" id="IPR050367">
    <property type="entry name" value="APC_superfamily"/>
</dbReference>
<dbReference type="GO" id="GO:0005886">
    <property type="term" value="C:plasma membrane"/>
    <property type="evidence" value="ECO:0007669"/>
    <property type="project" value="UniProtKB-SubCell"/>
</dbReference>
<feature type="transmembrane region" description="Helical" evidence="6">
    <location>
        <begin position="192"/>
        <end position="211"/>
    </location>
</feature>
<evidence type="ECO:0000256" key="1">
    <source>
        <dbReference type="ARBA" id="ARBA00004651"/>
    </source>
</evidence>
<feature type="transmembrane region" description="Helical" evidence="6">
    <location>
        <begin position="269"/>
        <end position="290"/>
    </location>
</feature>
<feature type="transmembrane region" description="Helical" evidence="6">
    <location>
        <begin position="322"/>
        <end position="340"/>
    </location>
</feature>
<dbReference type="NCBIfam" id="NF008245">
    <property type="entry name" value="PRK11021.1"/>
    <property type="match status" value="1"/>
</dbReference>
<dbReference type="OrthoDB" id="9117841at2"/>
<reference evidence="8" key="1">
    <citation type="submission" date="2009-05" db="EMBL/GenBank/DDBJ databases">
        <title>Complete sequence of Tolumonas auensis DSM 9187.</title>
        <authorList>
            <consortium name="US DOE Joint Genome Institute"/>
            <person name="Lucas S."/>
            <person name="Copeland A."/>
            <person name="Lapidus A."/>
            <person name="Glavina del Rio T."/>
            <person name="Tice H."/>
            <person name="Bruce D."/>
            <person name="Goodwin L."/>
            <person name="Pitluck S."/>
            <person name="Chertkov O."/>
            <person name="Brettin T."/>
            <person name="Detter J.C."/>
            <person name="Han C."/>
            <person name="Larimer F."/>
            <person name="Land M."/>
            <person name="Hauser L."/>
            <person name="Kyrpides N."/>
            <person name="Mikhailova N."/>
            <person name="Spring S."/>
            <person name="Beller H."/>
        </authorList>
    </citation>
    <scope>NUCLEOTIDE SEQUENCE [LARGE SCALE GENOMIC DNA]</scope>
    <source>
        <strain evidence="8">DSM 9187 / TA4</strain>
    </source>
</reference>
<feature type="transmembrane region" description="Helical" evidence="6">
    <location>
        <begin position="151"/>
        <end position="172"/>
    </location>
</feature>
<dbReference type="PANTHER" id="PTHR42770">
    <property type="entry name" value="AMINO ACID TRANSPORTER-RELATED"/>
    <property type="match status" value="1"/>
</dbReference>
<comment type="subcellular location">
    <subcellularLocation>
        <location evidence="1">Cell membrane</location>
        <topology evidence="1">Multi-pass membrane protein</topology>
    </subcellularLocation>
</comment>
<keyword evidence="8" id="KW-1185">Reference proteome</keyword>
<gene>
    <name evidence="7" type="ordered locus">Tola_2339</name>
</gene>
<dbReference type="STRING" id="595494.Tola_2339"/>
<feature type="transmembrane region" description="Helical" evidence="6">
    <location>
        <begin position="47"/>
        <end position="67"/>
    </location>
</feature>
<feature type="transmembrane region" description="Helical" evidence="6">
    <location>
        <begin position="21"/>
        <end position="41"/>
    </location>
</feature>
<dbReference type="HOGENOM" id="CLU_007946_18_0_6"/>
<feature type="transmembrane region" description="Helical" evidence="6">
    <location>
        <begin position="346"/>
        <end position="367"/>
    </location>
</feature>
<dbReference type="AlphaFoldDB" id="C4L9I3"/>
<feature type="transmembrane region" description="Helical" evidence="6">
    <location>
        <begin position="128"/>
        <end position="144"/>
    </location>
</feature>
<feature type="transmembrane region" description="Helical" evidence="6">
    <location>
        <begin position="379"/>
        <end position="401"/>
    </location>
</feature>
<keyword evidence="3 6" id="KW-0812">Transmembrane</keyword>
<reference evidence="7 8" key="2">
    <citation type="journal article" date="2011" name="Stand. Genomic Sci.">
        <title>Complete genome sequence of Tolumonas auensis type strain (TA 4).</title>
        <authorList>
            <person name="Chertkov O."/>
            <person name="Copeland A."/>
            <person name="Lucas S."/>
            <person name="Lapidus A."/>
            <person name="Berry K.W."/>
            <person name="Detter J.C."/>
            <person name="Del Rio T.G."/>
            <person name="Hammon N."/>
            <person name="Dalin E."/>
            <person name="Tice H."/>
            <person name="Pitluck S."/>
            <person name="Richardson P."/>
            <person name="Bruce D."/>
            <person name="Goodwin L."/>
            <person name="Han C."/>
            <person name="Tapia R."/>
            <person name="Saunders E."/>
            <person name="Schmutz J."/>
            <person name="Brettin T."/>
            <person name="Larimer F."/>
            <person name="Land M."/>
            <person name="Hauser L."/>
            <person name="Spring S."/>
            <person name="Rohde M."/>
            <person name="Kyrpides N.C."/>
            <person name="Ivanova N."/>
            <person name="Goker M."/>
            <person name="Beller H.R."/>
            <person name="Klenk H.P."/>
            <person name="Woyke T."/>
        </authorList>
    </citation>
    <scope>NUCLEOTIDE SEQUENCE [LARGE SCALE GENOMIC DNA]</scope>
    <source>
        <strain evidence="8">DSM 9187 / TA4</strain>
    </source>
</reference>
<dbReference type="InterPro" id="IPR002293">
    <property type="entry name" value="AA/rel_permease1"/>
</dbReference>
<feature type="transmembrane region" description="Helical" evidence="6">
    <location>
        <begin position="223"/>
        <end position="249"/>
    </location>
</feature>
<evidence type="ECO:0000256" key="6">
    <source>
        <dbReference type="SAM" id="Phobius"/>
    </source>
</evidence>
<evidence type="ECO:0000256" key="5">
    <source>
        <dbReference type="ARBA" id="ARBA00023136"/>
    </source>
</evidence>
<dbReference type="Gene3D" id="1.20.1740.10">
    <property type="entry name" value="Amino acid/polyamine transporter I"/>
    <property type="match status" value="1"/>
</dbReference>
<keyword evidence="2" id="KW-1003">Cell membrane</keyword>
<dbReference type="eggNOG" id="COG0531">
    <property type="taxonomic scope" value="Bacteria"/>
</dbReference>
<accession>C4L9I3</accession>
<dbReference type="EMBL" id="CP001616">
    <property type="protein sequence ID" value="ACQ93936.1"/>
    <property type="molecule type" value="Genomic_DNA"/>
</dbReference>